<evidence type="ECO:0000313" key="1">
    <source>
        <dbReference type="EMBL" id="QUE49696.1"/>
    </source>
</evidence>
<organism evidence="1 2">
    <name type="scientific">Luteolibacter ambystomatis</name>
    <dbReference type="NCBI Taxonomy" id="2824561"/>
    <lineage>
        <taxon>Bacteria</taxon>
        <taxon>Pseudomonadati</taxon>
        <taxon>Verrucomicrobiota</taxon>
        <taxon>Verrucomicrobiia</taxon>
        <taxon>Verrucomicrobiales</taxon>
        <taxon>Verrucomicrobiaceae</taxon>
        <taxon>Luteolibacter</taxon>
    </lineage>
</organism>
<dbReference type="RefSeq" id="WP_211629785.1">
    <property type="nucleotide sequence ID" value="NZ_CP073100.1"/>
</dbReference>
<name>A0A975IXU1_9BACT</name>
<sequence>MADTLPGDSDESRLSYTIRAYGLRPSAHLRGRTRWSRAGINVTDLTNLGNDLAATRLLPSLRNEVLLPRAGESSDHLAGRVRDTLSTSLSHGLPPVVSIRRQALRNGAWITVESHFITVLRVGAVDPTGIQIDYIDPWGGRKCVGHLGIPSESALGLEADLPATPVGRRLVHAGEKTLVTVSAVIGRW</sequence>
<proteinExistence type="predicted"/>
<dbReference type="KEGG" id="lamb:KBB96_12520"/>
<gene>
    <name evidence="1" type="ORF">KBB96_12520</name>
</gene>
<evidence type="ECO:0000313" key="2">
    <source>
        <dbReference type="Proteomes" id="UP000676169"/>
    </source>
</evidence>
<reference evidence="1" key="1">
    <citation type="submission" date="2021-04" db="EMBL/GenBank/DDBJ databases">
        <title>Luteolibacter sp. 32A isolated from the skin of an Anderson's salamander (Ambystoma andersonii).</title>
        <authorList>
            <person name="Spergser J."/>
            <person name="Busse H.-J."/>
        </authorList>
    </citation>
    <scope>NUCLEOTIDE SEQUENCE</scope>
    <source>
        <strain evidence="1">32A</strain>
    </source>
</reference>
<protein>
    <submittedName>
        <fullName evidence="1">Uncharacterized protein</fullName>
    </submittedName>
</protein>
<dbReference type="EMBL" id="CP073100">
    <property type="protein sequence ID" value="QUE49696.1"/>
    <property type="molecule type" value="Genomic_DNA"/>
</dbReference>
<keyword evidence="2" id="KW-1185">Reference proteome</keyword>
<dbReference type="Proteomes" id="UP000676169">
    <property type="component" value="Chromosome"/>
</dbReference>
<dbReference type="AlphaFoldDB" id="A0A975IXU1"/>
<accession>A0A975IXU1</accession>